<dbReference type="AlphaFoldDB" id="A0AAE0XVM4"/>
<dbReference type="InterPro" id="IPR024079">
    <property type="entry name" value="MetalloPept_cat_dom_sf"/>
</dbReference>
<dbReference type="InterPro" id="IPR041645">
    <property type="entry name" value="ADAMTS_CR_2"/>
</dbReference>
<keyword evidence="2 8" id="KW-0479">Metal-binding</keyword>
<dbReference type="PANTHER" id="PTHR11905">
    <property type="entry name" value="ADAM A DISINTEGRIN AND METALLOPROTEASE DOMAIN"/>
    <property type="match status" value="1"/>
</dbReference>
<evidence type="ECO:0000256" key="1">
    <source>
        <dbReference type="ARBA" id="ARBA00022670"/>
    </source>
</evidence>
<dbReference type="EMBL" id="JAWDGP010007426">
    <property type="protein sequence ID" value="KAK3718937.1"/>
    <property type="molecule type" value="Genomic_DNA"/>
</dbReference>
<name>A0AAE0XVM4_9GAST</name>
<comment type="caution">
    <text evidence="10">The sequence shown here is derived from an EMBL/GenBank/DDBJ whole genome shotgun (WGS) entry which is preliminary data.</text>
</comment>
<feature type="active site" evidence="8">
    <location>
        <position position="535"/>
    </location>
</feature>
<keyword evidence="4 8" id="KW-0862">Zinc</keyword>
<accession>A0AAE0XVM4</accession>
<feature type="binding site" evidence="8">
    <location>
        <position position="534"/>
    </location>
    <ligand>
        <name>Zn(2+)</name>
        <dbReference type="ChEBI" id="CHEBI:29105"/>
        <note>catalytic</note>
    </ligand>
</feature>
<dbReference type="PROSITE" id="PS50215">
    <property type="entry name" value="ADAM_MEPRO"/>
    <property type="match status" value="1"/>
</dbReference>
<evidence type="ECO:0000259" key="9">
    <source>
        <dbReference type="PROSITE" id="PS50215"/>
    </source>
</evidence>
<evidence type="ECO:0000256" key="3">
    <source>
        <dbReference type="ARBA" id="ARBA00022801"/>
    </source>
</evidence>
<evidence type="ECO:0000256" key="6">
    <source>
        <dbReference type="ARBA" id="ARBA00023157"/>
    </source>
</evidence>
<comment type="caution">
    <text evidence="8">Lacks conserved residue(s) required for the propagation of feature annotation.</text>
</comment>
<sequence length="747" mass="83802">MCRFAISLRIKENWSRPTLCFVLLLLMSSHIITLPVACGQTFARHNEKIAIKMKIRTEGRERLSFLRPTDLMPDEIDTFLETHIGKIHLRLKQHHNAAHKTGAPAGTHCPACDIPVYTRRYENDKGGQKLSIPEILEDDFPRLYANHSKVYRDGTHQASFLVIQDPRCGSFKLFGSFRAGIEQYFIQPFTMEAMNTTTENFGEDANSNTHVLEKAPMLEYSADHSGLFLMMINPENPFTPAESSDEIHLDPTDTDIIFNRSSAPLPMTTSMRNNKTEFPAFLDISLTTTGDTTDSVETNMNDKNNTDYFEFNSTQKGSTINQEIKADITDLAKLVGRQRKYWYHGDLEHFVFPLPTMQTTMITTETPVDELVVEIFFVCDFLCYEKFQDQYRLSDPAVTKNVIAQYFAYVRDFHETAYGSLQNDYPELELAVEIRVVGLYIATNPSDKIIGDYIIGDNKEIDSVPSLFEFILWVEDTLSPHLKADHYVLVTGYDLSGESNFILGLVSNIPSVCQLDSVSLTELWLPFTASIMAHELGHSLGADHDGLTNGFCQDDQQFIMAAVVGGAVPEQNVGNSFRFSNCSAVFFKAALPERECLRREDFKGSPLPSVAPPVGQSVTLDEQCAALVNNSIACRENITTDISGSWDGICSNNLCRIPETRDDCFEMTPLQFTSCGNKRWCKDGVCVHAADAPEKPIDCPAGDASDISCNAKLCRTGGYDDLTRFIKCCHTCQPVKTERFVIVSGHW</sequence>
<keyword evidence="6" id="KW-1015">Disulfide bond</keyword>
<dbReference type="Proteomes" id="UP001283361">
    <property type="component" value="Unassembled WGS sequence"/>
</dbReference>
<feature type="binding site" evidence="8">
    <location>
        <position position="544"/>
    </location>
    <ligand>
        <name>Zn(2+)</name>
        <dbReference type="ChEBI" id="CHEBI:29105"/>
        <note>catalytic</note>
    </ligand>
</feature>
<reference evidence="10" key="1">
    <citation type="journal article" date="2023" name="G3 (Bethesda)">
        <title>A reference genome for the long-term kleptoplast-retaining sea slug Elysia crispata morphotype clarki.</title>
        <authorList>
            <person name="Eastman K.E."/>
            <person name="Pendleton A.L."/>
            <person name="Shaikh M.A."/>
            <person name="Suttiyut T."/>
            <person name="Ogas R."/>
            <person name="Tomko P."/>
            <person name="Gavelis G."/>
            <person name="Widhalm J.R."/>
            <person name="Wisecaver J.H."/>
        </authorList>
    </citation>
    <scope>NUCLEOTIDE SEQUENCE</scope>
    <source>
        <strain evidence="10">ECLA1</strain>
    </source>
</reference>
<gene>
    <name evidence="10" type="ORF">RRG08_009451</name>
</gene>
<organism evidence="10 11">
    <name type="scientific">Elysia crispata</name>
    <name type="common">lettuce slug</name>
    <dbReference type="NCBI Taxonomy" id="231223"/>
    <lineage>
        <taxon>Eukaryota</taxon>
        <taxon>Metazoa</taxon>
        <taxon>Spiralia</taxon>
        <taxon>Lophotrochozoa</taxon>
        <taxon>Mollusca</taxon>
        <taxon>Gastropoda</taxon>
        <taxon>Heterobranchia</taxon>
        <taxon>Euthyneura</taxon>
        <taxon>Panpulmonata</taxon>
        <taxon>Sacoglossa</taxon>
        <taxon>Placobranchoidea</taxon>
        <taxon>Plakobranchidae</taxon>
        <taxon>Elysia</taxon>
    </lineage>
</organism>
<dbReference type="Pfam" id="PF01421">
    <property type="entry name" value="Reprolysin"/>
    <property type="match status" value="1"/>
</dbReference>
<keyword evidence="11" id="KW-1185">Reference proteome</keyword>
<feature type="domain" description="Peptidase M12B" evidence="9">
    <location>
        <begin position="371"/>
        <end position="595"/>
    </location>
</feature>
<dbReference type="GO" id="GO:0046872">
    <property type="term" value="F:metal ion binding"/>
    <property type="evidence" value="ECO:0007669"/>
    <property type="project" value="UniProtKB-KW"/>
</dbReference>
<dbReference type="GO" id="GO:0004222">
    <property type="term" value="F:metalloendopeptidase activity"/>
    <property type="evidence" value="ECO:0007669"/>
    <property type="project" value="InterPro"/>
</dbReference>
<evidence type="ECO:0000313" key="11">
    <source>
        <dbReference type="Proteomes" id="UP001283361"/>
    </source>
</evidence>
<protein>
    <recommendedName>
        <fullName evidence="9">Peptidase M12B domain-containing protein</fullName>
    </recommendedName>
</protein>
<keyword evidence="7" id="KW-0325">Glycoprotein</keyword>
<dbReference type="InterPro" id="IPR001590">
    <property type="entry name" value="Peptidase_M12B"/>
</dbReference>
<evidence type="ECO:0000256" key="7">
    <source>
        <dbReference type="ARBA" id="ARBA00023180"/>
    </source>
</evidence>
<dbReference type="Pfam" id="PF17771">
    <property type="entry name" value="ADAMTS_CR_2"/>
    <property type="match status" value="1"/>
</dbReference>
<keyword evidence="1" id="KW-0645">Protease</keyword>
<feature type="binding site" evidence="8">
    <location>
        <position position="538"/>
    </location>
    <ligand>
        <name>Zn(2+)</name>
        <dbReference type="ChEBI" id="CHEBI:29105"/>
        <note>catalytic</note>
    </ligand>
</feature>
<evidence type="ECO:0000256" key="2">
    <source>
        <dbReference type="ARBA" id="ARBA00022723"/>
    </source>
</evidence>
<dbReference type="Gene3D" id="3.40.1620.60">
    <property type="match status" value="1"/>
</dbReference>
<keyword evidence="5" id="KW-0482">Metalloprotease</keyword>
<dbReference type="GO" id="GO:0006509">
    <property type="term" value="P:membrane protein ectodomain proteolysis"/>
    <property type="evidence" value="ECO:0007669"/>
    <property type="project" value="TreeGrafter"/>
</dbReference>
<evidence type="ECO:0000256" key="5">
    <source>
        <dbReference type="ARBA" id="ARBA00023049"/>
    </source>
</evidence>
<dbReference type="Gene3D" id="3.40.390.10">
    <property type="entry name" value="Collagenase (Catalytic Domain)"/>
    <property type="match status" value="1"/>
</dbReference>
<dbReference type="SUPFAM" id="SSF55486">
    <property type="entry name" value="Metalloproteases ('zincins'), catalytic domain"/>
    <property type="match status" value="1"/>
</dbReference>
<dbReference type="PANTHER" id="PTHR11905:SF159">
    <property type="entry name" value="ADAM METALLOPROTEASE"/>
    <property type="match status" value="1"/>
</dbReference>
<evidence type="ECO:0000256" key="8">
    <source>
        <dbReference type="PROSITE-ProRule" id="PRU00276"/>
    </source>
</evidence>
<evidence type="ECO:0000256" key="4">
    <source>
        <dbReference type="ARBA" id="ARBA00022833"/>
    </source>
</evidence>
<evidence type="ECO:0000313" key="10">
    <source>
        <dbReference type="EMBL" id="KAK3718937.1"/>
    </source>
</evidence>
<keyword evidence="3" id="KW-0378">Hydrolase</keyword>
<proteinExistence type="predicted"/>